<dbReference type="GO" id="GO:0005524">
    <property type="term" value="F:ATP binding"/>
    <property type="evidence" value="ECO:0007669"/>
    <property type="project" value="UniProtKB-KW"/>
</dbReference>
<evidence type="ECO:0000256" key="4">
    <source>
        <dbReference type="ARBA" id="ARBA00022840"/>
    </source>
</evidence>
<dbReference type="GO" id="GO:0016887">
    <property type="term" value="F:ATP hydrolysis activity"/>
    <property type="evidence" value="ECO:0007669"/>
    <property type="project" value="InterPro"/>
</dbReference>
<sequence length="294" mass="32620">MSVIEIQNITKDYGKGRGVFDVSFAVERGEVVGFLGPNGAGKTTAIRQLMGFIRPDRGRAEVLGMDCFAQRDQVQARLGYLPGEIAFMEDMTGTAFIRFIAQMKGMGDLARARQLMEFLELDGRGRIRRMSKGMKQKIGLVIAFMQDPDVLVLDEPTSGLDPLMQGKFVQLISRAKKAGKTVLMSSHMFEEVEQTCDRVVIIKEGRVIAAEEMQHLRQSRTKVFLIDFATAAEAERFCAGGAGRQLDGCRAVLRTSGRADALIKELAGYTVTELATRTQSLEELFMHYYGRGSK</sequence>
<dbReference type="Gene3D" id="3.40.50.300">
    <property type="entry name" value="P-loop containing nucleotide triphosphate hydrolases"/>
    <property type="match status" value="1"/>
</dbReference>
<dbReference type="PROSITE" id="PS50893">
    <property type="entry name" value="ABC_TRANSPORTER_2"/>
    <property type="match status" value="1"/>
</dbReference>
<evidence type="ECO:0000256" key="1">
    <source>
        <dbReference type="ARBA" id="ARBA00005417"/>
    </source>
</evidence>
<dbReference type="InterPro" id="IPR027417">
    <property type="entry name" value="P-loop_NTPase"/>
</dbReference>
<keyword evidence="3" id="KW-0547">Nucleotide-binding</keyword>
<comment type="similarity">
    <text evidence="1">Belongs to the ABC transporter superfamily.</text>
</comment>
<evidence type="ECO:0000256" key="2">
    <source>
        <dbReference type="ARBA" id="ARBA00022448"/>
    </source>
</evidence>
<accession>A0A1C6HMX5</accession>
<dbReference type="PROSITE" id="PS00211">
    <property type="entry name" value="ABC_TRANSPORTER_1"/>
    <property type="match status" value="1"/>
</dbReference>
<dbReference type="AlphaFoldDB" id="A0A1C6HMX5"/>
<dbReference type="EC" id="3.6.3.-" evidence="6"/>
<feature type="domain" description="ABC transporter" evidence="5">
    <location>
        <begin position="4"/>
        <end position="229"/>
    </location>
</feature>
<dbReference type="PANTHER" id="PTHR43335:SF4">
    <property type="entry name" value="ABC TRANSPORTER, ATP-BINDING PROTEIN"/>
    <property type="match status" value="1"/>
</dbReference>
<name>A0A1C6HMX5_9FIRM</name>
<gene>
    <name evidence="6" type="primary">drrA_2</name>
    <name evidence="6" type="ORF">SAMEA3545359_00932</name>
</gene>
<dbReference type="InterPro" id="IPR003439">
    <property type="entry name" value="ABC_transporter-like_ATP-bd"/>
</dbReference>
<dbReference type="InterPro" id="IPR003593">
    <property type="entry name" value="AAA+_ATPase"/>
</dbReference>
<evidence type="ECO:0000259" key="5">
    <source>
        <dbReference type="PROSITE" id="PS50893"/>
    </source>
</evidence>
<dbReference type="InterPro" id="IPR017871">
    <property type="entry name" value="ABC_transporter-like_CS"/>
</dbReference>
<keyword evidence="6" id="KW-0378">Hydrolase</keyword>
<dbReference type="EMBL" id="FMHG01000001">
    <property type="protein sequence ID" value="SCJ58705.1"/>
    <property type="molecule type" value="Genomic_DNA"/>
</dbReference>
<proteinExistence type="inferred from homology"/>
<dbReference type="SUPFAM" id="SSF52540">
    <property type="entry name" value="P-loop containing nucleoside triphosphate hydrolases"/>
    <property type="match status" value="1"/>
</dbReference>
<keyword evidence="4 6" id="KW-0067">ATP-binding</keyword>
<dbReference type="PANTHER" id="PTHR43335">
    <property type="entry name" value="ABC TRANSPORTER, ATP-BINDING PROTEIN"/>
    <property type="match status" value="1"/>
</dbReference>
<dbReference type="Pfam" id="PF00005">
    <property type="entry name" value="ABC_tran"/>
    <property type="match status" value="1"/>
</dbReference>
<evidence type="ECO:0000313" key="6">
    <source>
        <dbReference type="EMBL" id="SCJ58705.1"/>
    </source>
</evidence>
<dbReference type="CDD" id="cd03230">
    <property type="entry name" value="ABC_DR_subfamily_A"/>
    <property type="match status" value="1"/>
</dbReference>
<dbReference type="SMART" id="SM00382">
    <property type="entry name" value="AAA"/>
    <property type="match status" value="1"/>
</dbReference>
<organism evidence="6">
    <name type="scientific">uncultured Anaerotruncus sp</name>
    <dbReference type="NCBI Taxonomy" id="905011"/>
    <lineage>
        <taxon>Bacteria</taxon>
        <taxon>Bacillati</taxon>
        <taxon>Bacillota</taxon>
        <taxon>Clostridia</taxon>
        <taxon>Eubacteriales</taxon>
        <taxon>Oscillospiraceae</taxon>
        <taxon>Anaerotruncus</taxon>
        <taxon>environmental samples</taxon>
    </lineage>
</organism>
<evidence type="ECO:0000256" key="3">
    <source>
        <dbReference type="ARBA" id="ARBA00022741"/>
    </source>
</evidence>
<keyword evidence="2" id="KW-0813">Transport</keyword>
<protein>
    <submittedName>
        <fullName evidence="6">Daunorubicin/doxorubicin resistance ATP-binding protein DrrA</fullName>
        <ecNumber evidence="6">3.6.3.-</ecNumber>
    </submittedName>
</protein>
<reference evidence="6" key="1">
    <citation type="submission" date="2015-09" db="EMBL/GenBank/DDBJ databases">
        <authorList>
            <consortium name="Pathogen Informatics"/>
        </authorList>
    </citation>
    <scope>NUCLEOTIDE SEQUENCE</scope>
    <source>
        <strain evidence="6">2789STDY5834896</strain>
    </source>
</reference>